<name>A0A0P0CU75_9BACT</name>
<sequence>MVLKLLLQKHTGILIACTILVAWGSVLWFLLHWDVSFKSPFTYLAVLVMTHLYTGLFITAHDAMHGVVAPGNKRLNTFIGTLCAGLFAYNYYGRLFPKHHLHHRHVATDQDPDYHGGNFFLWFFSFARQYITIVQVLLMAGTYHLLQLWFPVENIILFWMVPSVLATFQLFYFGTYLPHRGEHEHTNKHKSSTQGRNHLWAFISCYFFGYHYEHHDKPYLPWWKLYQEKDRMAKGH</sequence>
<evidence type="ECO:0000256" key="1">
    <source>
        <dbReference type="SAM" id="Phobius"/>
    </source>
</evidence>
<evidence type="ECO:0000313" key="4">
    <source>
        <dbReference type="Proteomes" id="UP000061382"/>
    </source>
</evidence>
<accession>A0A0P0CU75</accession>
<keyword evidence="1" id="KW-1133">Transmembrane helix</keyword>
<gene>
    <name evidence="3" type="ORF">DC20_01375</name>
</gene>
<dbReference type="AlphaFoldDB" id="A0A0P0CU75"/>
<dbReference type="GO" id="GO:0006629">
    <property type="term" value="P:lipid metabolic process"/>
    <property type="evidence" value="ECO:0007669"/>
    <property type="project" value="InterPro"/>
</dbReference>
<dbReference type="OrthoDB" id="9792534at2"/>
<evidence type="ECO:0000313" key="3">
    <source>
        <dbReference type="EMBL" id="ALI97871.1"/>
    </source>
</evidence>
<dbReference type="InterPro" id="IPR005804">
    <property type="entry name" value="FA_desaturase_dom"/>
</dbReference>
<organism evidence="3 4">
    <name type="scientific">Rufibacter tibetensis</name>
    <dbReference type="NCBI Taxonomy" id="512763"/>
    <lineage>
        <taxon>Bacteria</taxon>
        <taxon>Pseudomonadati</taxon>
        <taxon>Bacteroidota</taxon>
        <taxon>Cytophagia</taxon>
        <taxon>Cytophagales</taxon>
        <taxon>Hymenobacteraceae</taxon>
        <taxon>Rufibacter</taxon>
    </lineage>
</organism>
<feature type="transmembrane region" description="Helical" evidence="1">
    <location>
        <begin position="75"/>
        <end position="92"/>
    </location>
</feature>
<feature type="transmembrane region" description="Helical" evidence="1">
    <location>
        <begin position="43"/>
        <end position="63"/>
    </location>
</feature>
<protein>
    <submittedName>
        <fullName evidence="3">Fatty acid desaturase</fullName>
    </submittedName>
</protein>
<feature type="transmembrane region" description="Helical" evidence="1">
    <location>
        <begin position="155"/>
        <end position="177"/>
    </location>
</feature>
<dbReference type="EMBL" id="CP012643">
    <property type="protein sequence ID" value="ALI97871.1"/>
    <property type="molecule type" value="Genomic_DNA"/>
</dbReference>
<dbReference type="Pfam" id="PF00487">
    <property type="entry name" value="FA_desaturase"/>
    <property type="match status" value="2"/>
</dbReference>
<proteinExistence type="predicted"/>
<feature type="transmembrane region" description="Helical" evidence="1">
    <location>
        <begin position="12"/>
        <end position="31"/>
    </location>
</feature>
<feature type="domain" description="Fatty acid desaturase" evidence="2">
    <location>
        <begin position="125"/>
        <end position="231"/>
    </location>
</feature>
<evidence type="ECO:0000259" key="2">
    <source>
        <dbReference type="Pfam" id="PF00487"/>
    </source>
</evidence>
<dbReference type="KEGG" id="rti:DC20_01375"/>
<reference evidence="3 4" key="1">
    <citation type="submission" date="2015-08" db="EMBL/GenBank/DDBJ databases">
        <title>Complete genome sequence of Rufibacter tibetensis strain 1351t, a radiation-resistant bacterium from tibet plateau.</title>
        <authorList>
            <person name="Dai J."/>
        </authorList>
    </citation>
    <scope>NUCLEOTIDE SEQUENCE [LARGE SCALE GENOMIC DNA]</scope>
    <source>
        <strain evidence="3 4">1351</strain>
    </source>
</reference>
<keyword evidence="4" id="KW-1185">Reference proteome</keyword>
<feature type="domain" description="Fatty acid desaturase" evidence="2">
    <location>
        <begin position="42"/>
        <end position="122"/>
    </location>
</feature>
<keyword evidence="1" id="KW-0812">Transmembrane</keyword>
<dbReference type="STRING" id="512763.DC20_01375"/>
<dbReference type="Proteomes" id="UP000061382">
    <property type="component" value="Chromosome"/>
</dbReference>
<dbReference type="PATRIC" id="fig|512763.3.peg.307"/>
<feature type="transmembrane region" description="Helical" evidence="1">
    <location>
        <begin position="119"/>
        <end position="143"/>
    </location>
</feature>
<keyword evidence="1" id="KW-0472">Membrane</keyword>